<dbReference type="KEGG" id="nbv:T478_1489"/>
<accession>A0A0A7V1B2</accession>
<sequence>MGKKAAKWAPSKKELEKILEADNSHELFLVGQVCIERILEKILEKKFNIHADVLDDGQFMWYQKFLILEKSGKLKGNVKKNARLINQIRNRFSHRLKPDEKAIENQIRELEYLGAPHKNSITKFEKYRICVISTFTELEKML</sequence>
<organism evidence="1 3">
    <name type="scientific">Candidatus Nitrosopelagicus brevis</name>
    <dbReference type="NCBI Taxonomy" id="1410606"/>
    <lineage>
        <taxon>Archaea</taxon>
        <taxon>Nitrososphaerota</taxon>
    </lineage>
</organism>
<reference evidence="2 4" key="3">
    <citation type="submission" date="2018-04" db="EMBL/GenBank/DDBJ databases">
        <title>Transcriptomics of ammonia oxidizing archaea.</title>
        <authorList>
            <person name="Carini P."/>
        </authorList>
    </citation>
    <scope>NUCLEOTIDE SEQUENCE [LARGE SCALE GENOMIC DNA]</scope>
    <source>
        <strain evidence="2 4">U25</strain>
    </source>
</reference>
<dbReference type="HOGENOM" id="CLU_1811357_0_0_2"/>
<dbReference type="Proteomes" id="UP000030944">
    <property type="component" value="Chromosome"/>
</dbReference>
<dbReference type="EMBL" id="LXWN01000002">
    <property type="protein sequence ID" value="PTL87272.1"/>
    <property type="molecule type" value="Genomic_DNA"/>
</dbReference>
<reference evidence="1 3" key="1">
    <citation type="journal article" date="2015" name="Proc. Natl. Acad. Sci. U.S.A.">
        <title>Genomic and proteomic characterization of "Candidatus Nitrosopelagicus brevis": An ammonia-oxidizing archaeon from the open ocean.</title>
        <authorList>
            <person name="Santoro A.E."/>
            <person name="Dupont C.L."/>
            <person name="Richter R.A."/>
            <person name="Craig M.T."/>
            <person name="Carini P."/>
            <person name="McIlvin M.R."/>
            <person name="Yang Y."/>
            <person name="Orsi W.D."/>
            <person name="Moran D.M."/>
            <person name="Saito M.A."/>
        </authorList>
    </citation>
    <scope>NUCLEOTIDE SEQUENCE [LARGE SCALE GENOMIC DNA]</scope>
    <source>
        <strain evidence="1">CN25</strain>
        <strain evidence="3">V2</strain>
    </source>
</reference>
<evidence type="ECO:0000313" key="4">
    <source>
        <dbReference type="Proteomes" id="UP000241022"/>
    </source>
</evidence>
<gene>
    <name evidence="2" type="ORF">A7X95_05030</name>
    <name evidence="1" type="ORF">T478_1489</name>
</gene>
<reference evidence="2" key="2">
    <citation type="submission" date="2016-05" db="EMBL/GenBank/DDBJ databases">
        <authorList>
            <person name="Lavstsen T."/>
            <person name="Jespersen J.S."/>
        </authorList>
    </citation>
    <scope>NUCLEOTIDE SEQUENCE [LARGE SCALE GENOMIC DNA]</scope>
    <source>
        <strain evidence="2">U25</strain>
    </source>
</reference>
<dbReference type="STRING" id="1410606.T478_1489"/>
<protein>
    <submittedName>
        <fullName evidence="1">Uncharacterized protein</fullName>
    </submittedName>
</protein>
<keyword evidence="4" id="KW-1185">Reference proteome</keyword>
<dbReference type="RefSeq" id="WP_048106553.1">
    <property type="nucleotide sequence ID" value="NZ_CP007026.1"/>
</dbReference>
<proteinExistence type="predicted"/>
<evidence type="ECO:0000313" key="3">
    <source>
        <dbReference type="Proteomes" id="UP000030944"/>
    </source>
</evidence>
<dbReference type="Proteomes" id="UP000241022">
    <property type="component" value="Unassembled WGS sequence"/>
</dbReference>
<evidence type="ECO:0000313" key="1">
    <source>
        <dbReference type="EMBL" id="AJA91976.1"/>
    </source>
</evidence>
<dbReference type="GeneID" id="24817353"/>
<name>A0A0A7V1B2_9ARCH</name>
<dbReference type="EMBL" id="CP007026">
    <property type="protein sequence ID" value="AJA91976.1"/>
    <property type="molecule type" value="Genomic_DNA"/>
</dbReference>
<dbReference type="AlphaFoldDB" id="A0A0A7V1B2"/>
<evidence type="ECO:0000313" key="2">
    <source>
        <dbReference type="EMBL" id="PTL87272.1"/>
    </source>
</evidence>